<evidence type="ECO:0000256" key="4">
    <source>
        <dbReference type="ARBA" id="ARBA00023033"/>
    </source>
</evidence>
<dbReference type="GO" id="GO:0006805">
    <property type="term" value="P:xenobiotic metabolic process"/>
    <property type="evidence" value="ECO:0007669"/>
    <property type="project" value="TreeGrafter"/>
</dbReference>
<dbReference type="Pfam" id="PF00067">
    <property type="entry name" value="p450"/>
    <property type="match status" value="1"/>
</dbReference>
<dbReference type="PANTHER" id="PTHR24300:SF375">
    <property type="entry name" value="CYTOCHROME P450 FAMILY"/>
    <property type="match status" value="1"/>
</dbReference>
<dbReference type="InterPro" id="IPR002401">
    <property type="entry name" value="Cyt_P450_E_grp-I"/>
</dbReference>
<dbReference type="Gene3D" id="1.10.630.10">
    <property type="entry name" value="Cytochrome P450"/>
    <property type="match status" value="1"/>
</dbReference>
<evidence type="ECO:0000256" key="5">
    <source>
        <dbReference type="SAM" id="MobiDB-lite"/>
    </source>
</evidence>
<name>A0A6A4XF91_AMPAM</name>
<sequence length="470" mass="52288">MLIRTAAAAGPFNIPLLGSWEFIKLYLCDGDMARMYERLGARYGPVVFLRVAMDTPVVAIRTNETIKASREEASKDLQLGAIGGSYLYRQMSAWHNLGLSFAEGKNWHDNRRFTINTLGKLGFTRRKIEPLVAYECAMTAQKLTEAAGQPVDSHQILPAAALNSILQLLMSRRFELDDHQVLRMRSDSVTLFSIMAKIQTYLDFAPWLNKLAGKDSVSKELDRVMDTFYEFVDQVIAEHEETFNEDEEPRDLLDAYLAARSQGRTDQDLSRANLRVLMKDLIVGGLEGPYTTLSWLLLLLAEHRDVQQRVQDELDAVVGADRTPTIEDQHACPLTLAAIDETLRYATLTPFNRHFAAAGGATLQGYHIPAGSVILVDINSLHHDPDVWGDPDVFRPDRFLGEEGARLRPPGAWLRPEPALLSGGALQSHHAVPVRGGAAAEDDAAPAGRPAAYDRRPRATRSPCNPVRPW</sequence>
<feature type="region of interest" description="Disordered" evidence="5">
    <location>
        <begin position="432"/>
        <end position="470"/>
    </location>
</feature>
<protein>
    <submittedName>
        <fullName evidence="6">Farnesoate epoxidase</fullName>
    </submittedName>
</protein>
<dbReference type="GO" id="GO:0006082">
    <property type="term" value="P:organic acid metabolic process"/>
    <property type="evidence" value="ECO:0007669"/>
    <property type="project" value="TreeGrafter"/>
</dbReference>
<keyword evidence="7" id="KW-1185">Reference proteome</keyword>
<dbReference type="InterPro" id="IPR050182">
    <property type="entry name" value="Cytochrome_P450_fam2"/>
</dbReference>
<dbReference type="GO" id="GO:0005737">
    <property type="term" value="C:cytoplasm"/>
    <property type="evidence" value="ECO:0007669"/>
    <property type="project" value="TreeGrafter"/>
</dbReference>
<dbReference type="SUPFAM" id="SSF48264">
    <property type="entry name" value="Cytochrome P450"/>
    <property type="match status" value="1"/>
</dbReference>
<evidence type="ECO:0000256" key="3">
    <source>
        <dbReference type="ARBA" id="ARBA00023004"/>
    </source>
</evidence>
<proteinExistence type="inferred from homology"/>
<keyword evidence="3" id="KW-0408">Iron</keyword>
<feature type="compositionally biased region" description="Low complexity" evidence="5">
    <location>
        <begin position="435"/>
        <end position="451"/>
    </location>
</feature>
<dbReference type="GO" id="GO:0016712">
    <property type="term" value="F:oxidoreductase activity, acting on paired donors, with incorporation or reduction of molecular oxygen, reduced flavin or flavoprotein as one donor, and incorporation of one atom of oxygen"/>
    <property type="evidence" value="ECO:0007669"/>
    <property type="project" value="TreeGrafter"/>
</dbReference>
<keyword evidence="2" id="KW-0479">Metal-binding</keyword>
<keyword evidence="4" id="KW-0503">Monooxygenase</keyword>
<dbReference type="AlphaFoldDB" id="A0A6A4XF91"/>
<organism evidence="6 7">
    <name type="scientific">Amphibalanus amphitrite</name>
    <name type="common">Striped barnacle</name>
    <name type="synonym">Balanus amphitrite</name>
    <dbReference type="NCBI Taxonomy" id="1232801"/>
    <lineage>
        <taxon>Eukaryota</taxon>
        <taxon>Metazoa</taxon>
        <taxon>Ecdysozoa</taxon>
        <taxon>Arthropoda</taxon>
        <taxon>Crustacea</taxon>
        <taxon>Multicrustacea</taxon>
        <taxon>Cirripedia</taxon>
        <taxon>Thoracica</taxon>
        <taxon>Thoracicalcarea</taxon>
        <taxon>Balanomorpha</taxon>
        <taxon>Balanoidea</taxon>
        <taxon>Balanidae</taxon>
        <taxon>Amphibalaninae</taxon>
        <taxon>Amphibalanus</taxon>
    </lineage>
</organism>
<dbReference type="Proteomes" id="UP000440578">
    <property type="component" value="Unassembled WGS sequence"/>
</dbReference>
<comment type="caution">
    <text evidence="6">The sequence shown here is derived from an EMBL/GenBank/DDBJ whole genome shotgun (WGS) entry which is preliminary data.</text>
</comment>
<evidence type="ECO:0000313" key="7">
    <source>
        <dbReference type="Proteomes" id="UP000440578"/>
    </source>
</evidence>
<dbReference type="PANTHER" id="PTHR24300">
    <property type="entry name" value="CYTOCHROME P450 508A4-RELATED"/>
    <property type="match status" value="1"/>
</dbReference>
<accession>A0A6A4XF91</accession>
<dbReference type="InterPro" id="IPR001128">
    <property type="entry name" value="Cyt_P450"/>
</dbReference>
<evidence type="ECO:0000256" key="1">
    <source>
        <dbReference type="ARBA" id="ARBA00010617"/>
    </source>
</evidence>
<dbReference type="EMBL" id="VIIS01000001">
    <property type="protein sequence ID" value="KAF0314744.1"/>
    <property type="molecule type" value="Genomic_DNA"/>
</dbReference>
<dbReference type="PRINTS" id="PR00463">
    <property type="entry name" value="EP450I"/>
</dbReference>
<dbReference type="OrthoDB" id="1103324at2759"/>
<comment type="similarity">
    <text evidence="1">Belongs to the cytochrome P450 family.</text>
</comment>
<dbReference type="InterPro" id="IPR036396">
    <property type="entry name" value="Cyt_P450_sf"/>
</dbReference>
<dbReference type="GO" id="GO:0020037">
    <property type="term" value="F:heme binding"/>
    <property type="evidence" value="ECO:0007669"/>
    <property type="project" value="InterPro"/>
</dbReference>
<dbReference type="GO" id="GO:0005506">
    <property type="term" value="F:iron ion binding"/>
    <property type="evidence" value="ECO:0007669"/>
    <property type="project" value="InterPro"/>
</dbReference>
<evidence type="ECO:0000313" key="6">
    <source>
        <dbReference type="EMBL" id="KAF0314744.1"/>
    </source>
</evidence>
<gene>
    <name evidence="6" type="primary">CYP15C1_2</name>
    <name evidence="6" type="ORF">FJT64_000016</name>
</gene>
<evidence type="ECO:0000256" key="2">
    <source>
        <dbReference type="ARBA" id="ARBA00022723"/>
    </source>
</evidence>
<keyword evidence="4" id="KW-0560">Oxidoreductase</keyword>
<reference evidence="6 7" key="1">
    <citation type="submission" date="2019-07" db="EMBL/GenBank/DDBJ databases">
        <title>Draft genome assembly of a fouling barnacle, Amphibalanus amphitrite (Darwin, 1854): The first reference genome for Thecostraca.</title>
        <authorList>
            <person name="Kim W."/>
        </authorList>
    </citation>
    <scope>NUCLEOTIDE SEQUENCE [LARGE SCALE GENOMIC DNA]</scope>
    <source>
        <strain evidence="6">SNU_AA5</strain>
        <tissue evidence="6">Soma without cirri and trophi</tissue>
    </source>
</reference>